<dbReference type="Pfam" id="PF04773">
    <property type="entry name" value="FecR"/>
    <property type="match status" value="1"/>
</dbReference>
<name>A0ABZ2YZ28_9BACT</name>
<evidence type="ECO:0000259" key="3">
    <source>
        <dbReference type="Pfam" id="PF16344"/>
    </source>
</evidence>
<keyword evidence="1" id="KW-0812">Transmembrane</keyword>
<dbReference type="RefSeq" id="WP_341839327.1">
    <property type="nucleotide sequence ID" value="NZ_CP149792.1"/>
</dbReference>
<dbReference type="Pfam" id="PF16344">
    <property type="entry name" value="FecR_C"/>
    <property type="match status" value="1"/>
</dbReference>
<keyword evidence="5" id="KW-1185">Reference proteome</keyword>
<feature type="domain" description="FecR protein" evidence="2">
    <location>
        <begin position="203"/>
        <end position="302"/>
    </location>
</feature>
<dbReference type="Gene3D" id="3.55.50.30">
    <property type="match status" value="1"/>
</dbReference>
<protein>
    <submittedName>
        <fullName evidence="4">FecR domain-containing protein</fullName>
    </submittedName>
</protein>
<keyword evidence="1" id="KW-0472">Membrane</keyword>
<sequence>MNTRSNPGNEHTDLETATRIAGLMHRKLQGTLDADGETALESWLRMQPESQRSAYTEMQEMPVIESAMQAFHRYDESAALDDVWLRIGEKEWQQKGKVRRLWLRAVAAAAVVLVAGSAALYIFSHKHRQTPGTSVAARYKSDALPGGNRAVLELADGSLIGLDSAGSGTLAMQGNSRIVKAEDGVVAYDDHAAQDAAVQSWNRVSTPRGGQYQIALPDGSKVWLNAASSLRFPVAFKGGERLVELSGEAYFDIAADAARPFRVAVTAPGKGPMTVDVLGTQFNIQAYGDEPLRTATLVSGKVRVSNGGSAEVLAPGQQAVLKGSHRLTVQEADIDAATAWKNGLISLENASIEEIMRQVERWYDVDVVYEGEVNQQFLGKIPRSMKLSDILKVLESTGWVHFEVNGRTVTVKP</sequence>
<evidence type="ECO:0000313" key="5">
    <source>
        <dbReference type="Proteomes" id="UP001449657"/>
    </source>
</evidence>
<dbReference type="InterPro" id="IPR006860">
    <property type="entry name" value="FecR"/>
</dbReference>
<dbReference type="EMBL" id="CP150096">
    <property type="protein sequence ID" value="WZN44547.1"/>
    <property type="molecule type" value="Genomic_DNA"/>
</dbReference>
<gene>
    <name evidence="4" type="ORF">WJU22_16760</name>
</gene>
<evidence type="ECO:0000313" key="4">
    <source>
        <dbReference type="EMBL" id="WZN44547.1"/>
    </source>
</evidence>
<evidence type="ECO:0000259" key="2">
    <source>
        <dbReference type="Pfam" id="PF04773"/>
    </source>
</evidence>
<dbReference type="Gene3D" id="2.60.120.1440">
    <property type="match status" value="1"/>
</dbReference>
<accession>A0ABZ2YZ28</accession>
<feature type="transmembrane region" description="Helical" evidence="1">
    <location>
        <begin position="101"/>
        <end position="123"/>
    </location>
</feature>
<feature type="domain" description="Protein FecR C-terminal" evidence="3">
    <location>
        <begin position="345"/>
        <end position="411"/>
    </location>
</feature>
<dbReference type="PANTHER" id="PTHR30273:SF2">
    <property type="entry name" value="PROTEIN FECR"/>
    <property type="match status" value="1"/>
</dbReference>
<organism evidence="4 5">
    <name type="scientific">Chitinophaga caseinilytica</name>
    <dbReference type="NCBI Taxonomy" id="2267521"/>
    <lineage>
        <taxon>Bacteria</taxon>
        <taxon>Pseudomonadati</taxon>
        <taxon>Bacteroidota</taxon>
        <taxon>Chitinophagia</taxon>
        <taxon>Chitinophagales</taxon>
        <taxon>Chitinophagaceae</taxon>
        <taxon>Chitinophaga</taxon>
    </lineage>
</organism>
<evidence type="ECO:0000256" key="1">
    <source>
        <dbReference type="SAM" id="Phobius"/>
    </source>
</evidence>
<dbReference type="InterPro" id="IPR012373">
    <property type="entry name" value="Ferrdict_sens_TM"/>
</dbReference>
<reference evidence="4 5" key="1">
    <citation type="submission" date="2024-03" db="EMBL/GenBank/DDBJ databases">
        <title>Chitinophaga caseinilytica sp. nov., a casein hydrolysing bacterium isolated from forest soil.</title>
        <authorList>
            <person name="Lee D.S."/>
            <person name="Han D.M."/>
            <person name="Baek J.H."/>
            <person name="Choi D.G."/>
            <person name="Jeon J.H."/>
            <person name="Jeon C.O."/>
        </authorList>
    </citation>
    <scope>NUCLEOTIDE SEQUENCE [LARGE SCALE GENOMIC DNA]</scope>
    <source>
        <strain evidence="4 5">KACC 19118</strain>
    </source>
</reference>
<proteinExistence type="predicted"/>
<dbReference type="PANTHER" id="PTHR30273">
    <property type="entry name" value="PERIPLASMIC SIGNAL SENSOR AND SIGMA FACTOR ACTIVATOR FECR-RELATED"/>
    <property type="match status" value="1"/>
</dbReference>
<dbReference type="InterPro" id="IPR032508">
    <property type="entry name" value="FecR_C"/>
</dbReference>
<dbReference type="Proteomes" id="UP001449657">
    <property type="component" value="Chromosome"/>
</dbReference>
<keyword evidence="1" id="KW-1133">Transmembrane helix</keyword>